<dbReference type="Proteomes" id="UP001243009">
    <property type="component" value="Unassembled WGS sequence"/>
</dbReference>
<keyword evidence="2" id="KW-1185">Reference proteome</keyword>
<reference evidence="1 2" key="1">
    <citation type="submission" date="2023-08" db="EMBL/GenBank/DDBJ databases">
        <title>The draft genome sequence of Paracraurococcus sp. LOR1-02.</title>
        <authorList>
            <person name="Kingkaew E."/>
            <person name="Tanasupawat S."/>
        </authorList>
    </citation>
    <scope>NUCLEOTIDE SEQUENCE [LARGE SCALE GENOMIC DNA]</scope>
    <source>
        <strain evidence="1 2">LOR1-02</strain>
    </source>
</reference>
<evidence type="ECO:0008006" key="3">
    <source>
        <dbReference type="Google" id="ProtNLM"/>
    </source>
</evidence>
<accession>A0ABT9DY88</accession>
<dbReference type="EMBL" id="JAUTWS010000009">
    <property type="protein sequence ID" value="MDO9708875.1"/>
    <property type="molecule type" value="Genomic_DNA"/>
</dbReference>
<gene>
    <name evidence="1" type="ORF">Q7A36_11030</name>
</gene>
<organism evidence="1 2">
    <name type="scientific">Paracraurococcus lichenis</name>
    <dbReference type="NCBI Taxonomy" id="3064888"/>
    <lineage>
        <taxon>Bacteria</taxon>
        <taxon>Pseudomonadati</taxon>
        <taxon>Pseudomonadota</taxon>
        <taxon>Alphaproteobacteria</taxon>
        <taxon>Acetobacterales</taxon>
        <taxon>Roseomonadaceae</taxon>
        <taxon>Paracraurococcus</taxon>
    </lineage>
</organism>
<name>A0ABT9DY88_9PROT</name>
<evidence type="ECO:0000313" key="2">
    <source>
        <dbReference type="Proteomes" id="UP001243009"/>
    </source>
</evidence>
<sequence>MSPEEFREWQKSEPDFHELLDGQPVRLSDAHQVTRRIFRLLVAAVEAKGSVWHGREWIETPHAELRGIEPWRHAEGGWEGVHKCLAWLAKAYPGCTNYDPDRALIQTGAPADLLEEAERFAAIERRRRLSGPGLRTLLAITDLWGLDDAERRRVLGGSPEIDTWIQSARAHHPLALPDDVLAQISSILAIHQALGVLHVLEHEGVEWLRTPHAAPVFGGRPPLDIVINGEPSGPLVVLGFLHAAQQGLYMPPGPLDRHFRPYDDDDISGWLVP</sequence>
<protein>
    <recommendedName>
        <fullName evidence="3">DUF2384 domain-containing protein</fullName>
    </recommendedName>
</protein>
<comment type="caution">
    <text evidence="1">The sequence shown here is derived from an EMBL/GenBank/DDBJ whole genome shotgun (WGS) entry which is preliminary data.</text>
</comment>
<evidence type="ECO:0000313" key="1">
    <source>
        <dbReference type="EMBL" id="MDO9708875.1"/>
    </source>
</evidence>
<dbReference type="RefSeq" id="WP_305103743.1">
    <property type="nucleotide sequence ID" value="NZ_JAUTWS010000009.1"/>
</dbReference>
<proteinExistence type="predicted"/>